<proteinExistence type="predicted"/>
<dbReference type="Proteomes" id="UP000277007">
    <property type="component" value="Unassembled WGS sequence"/>
</dbReference>
<keyword evidence="4" id="KW-1185">Reference proteome</keyword>
<keyword evidence="2" id="KW-0472">Membrane</keyword>
<comment type="caution">
    <text evidence="3">The sequence shown here is derived from an EMBL/GenBank/DDBJ whole genome shotgun (WGS) entry which is preliminary data.</text>
</comment>
<evidence type="ECO:0000256" key="2">
    <source>
        <dbReference type="SAM" id="Phobius"/>
    </source>
</evidence>
<reference evidence="3 4" key="1">
    <citation type="submission" date="2018-12" db="EMBL/GenBank/DDBJ databases">
        <authorList>
            <person name="Yang Y."/>
        </authorList>
    </citation>
    <scope>NUCLEOTIDE SEQUENCE [LARGE SCALE GENOMIC DNA]</scope>
    <source>
        <strain evidence="3 4">L-25-5w-1</strain>
    </source>
</reference>
<keyword evidence="2" id="KW-0812">Transmembrane</keyword>
<evidence type="ECO:0000313" key="4">
    <source>
        <dbReference type="Proteomes" id="UP000277007"/>
    </source>
</evidence>
<gene>
    <name evidence="3" type="ORF">EJ903_11090</name>
</gene>
<feature type="region of interest" description="Disordered" evidence="1">
    <location>
        <begin position="108"/>
        <end position="131"/>
    </location>
</feature>
<dbReference type="EMBL" id="RXMA01000008">
    <property type="protein sequence ID" value="RTR20650.1"/>
    <property type="molecule type" value="Genomic_DNA"/>
</dbReference>
<dbReference type="AlphaFoldDB" id="A0A431VIE3"/>
<protein>
    <submittedName>
        <fullName evidence="3">Uncharacterized protein</fullName>
    </submittedName>
</protein>
<feature type="transmembrane region" description="Helical" evidence="2">
    <location>
        <begin position="6"/>
        <end position="24"/>
    </location>
</feature>
<keyword evidence="2" id="KW-1133">Transmembrane helix</keyword>
<dbReference type="RefSeq" id="WP_126615095.1">
    <property type="nucleotide sequence ID" value="NZ_JBHUCY010000077.1"/>
</dbReference>
<accession>A0A431VIE3</accession>
<sequence length="131" mass="13533">MAVMTVILVGLVAVNAWAIWIAANRRGLVQAYWALSGSFMGIGLMGALGILFLTPIVERDTPGPISGEMPPAFGLGLGLIALGLSGVVLGAVLMLLTRLWRKRKAAQAANATGNGVDDTTDAAQPDGPHRA</sequence>
<evidence type="ECO:0000313" key="3">
    <source>
        <dbReference type="EMBL" id="RTR20650.1"/>
    </source>
</evidence>
<feature type="transmembrane region" description="Helical" evidence="2">
    <location>
        <begin position="73"/>
        <end position="96"/>
    </location>
</feature>
<name>A0A431VIE3_9PROT</name>
<feature type="transmembrane region" description="Helical" evidence="2">
    <location>
        <begin position="31"/>
        <end position="53"/>
    </location>
</feature>
<evidence type="ECO:0000256" key="1">
    <source>
        <dbReference type="SAM" id="MobiDB-lite"/>
    </source>
</evidence>
<organism evidence="3 4">
    <name type="scientific">Azospirillum griseum</name>
    <dbReference type="NCBI Taxonomy" id="2496639"/>
    <lineage>
        <taxon>Bacteria</taxon>
        <taxon>Pseudomonadati</taxon>
        <taxon>Pseudomonadota</taxon>
        <taxon>Alphaproteobacteria</taxon>
        <taxon>Rhodospirillales</taxon>
        <taxon>Azospirillaceae</taxon>
        <taxon>Azospirillum</taxon>
    </lineage>
</organism>